<dbReference type="SUPFAM" id="SSF141562">
    <property type="entry name" value="At5g01610-like"/>
    <property type="match status" value="1"/>
</dbReference>
<dbReference type="Pfam" id="PF04398">
    <property type="entry name" value="DUF538"/>
    <property type="match status" value="1"/>
</dbReference>
<evidence type="ECO:0000313" key="2">
    <source>
        <dbReference type="EMBL" id="KAK9715307.1"/>
    </source>
</evidence>
<keyword evidence="3" id="KW-1185">Reference proteome</keyword>
<evidence type="ECO:0000313" key="3">
    <source>
        <dbReference type="Proteomes" id="UP001443914"/>
    </source>
</evidence>
<dbReference type="PANTHER" id="PTHR31676">
    <property type="entry name" value="T31J12.3 PROTEIN-RELATED"/>
    <property type="match status" value="1"/>
</dbReference>
<name>A0AAW1KC20_SAPOF</name>
<sequence length="152" mass="16506">MAKILLLSVLYTTIALLSLSTATTTAEKLTAHNELSTFGFPAGLLPSAVAGYALNRTSGDFAVNFRKPCKITLPPDNYLAEFSTIVRGKIVQNKIGELDGIRVWAFFKWWSITGIKLSGSDLVFEVGMVTAKYPAFNFDVSPACEGFSKNDS</sequence>
<protein>
    <submittedName>
        <fullName evidence="2">Uncharacterized protein</fullName>
    </submittedName>
</protein>
<dbReference type="AlphaFoldDB" id="A0AAW1KC20"/>
<feature type="chain" id="PRO_5043923497" evidence="1">
    <location>
        <begin position="27"/>
        <end position="152"/>
    </location>
</feature>
<accession>A0AAW1KC20</accession>
<feature type="signal peptide" evidence="1">
    <location>
        <begin position="1"/>
        <end position="26"/>
    </location>
</feature>
<dbReference type="InterPro" id="IPR036758">
    <property type="entry name" value="At5g01610-like"/>
</dbReference>
<organism evidence="2 3">
    <name type="scientific">Saponaria officinalis</name>
    <name type="common">Common soapwort</name>
    <name type="synonym">Lychnis saponaria</name>
    <dbReference type="NCBI Taxonomy" id="3572"/>
    <lineage>
        <taxon>Eukaryota</taxon>
        <taxon>Viridiplantae</taxon>
        <taxon>Streptophyta</taxon>
        <taxon>Embryophyta</taxon>
        <taxon>Tracheophyta</taxon>
        <taxon>Spermatophyta</taxon>
        <taxon>Magnoliopsida</taxon>
        <taxon>eudicotyledons</taxon>
        <taxon>Gunneridae</taxon>
        <taxon>Pentapetalae</taxon>
        <taxon>Caryophyllales</taxon>
        <taxon>Caryophyllaceae</taxon>
        <taxon>Caryophylleae</taxon>
        <taxon>Saponaria</taxon>
    </lineage>
</organism>
<comment type="caution">
    <text evidence="2">The sequence shown here is derived from an EMBL/GenBank/DDBJ whole genome shotgun (WGS) entry which is preliminary data.</text>
</comment>
<dbReference type="EMBL" id="JBDFQZ010000006">
    <property type="protein sequence ID" value="KAK9715307.1"/>
    <property type="molecule type" value="Genomic_DNA"/>
</dbReference>
<proteinExistence type="predicted"/>
<dbReference type="InterPro" id="IPR007493">
    <property type="entry name" value="DUF538"/>
</dbReference>
<dbReference type="PANTHER" id="PTHR31676:SF172">
    <property type="entry name" value="OS01G0595400 PROTEIN"/>
    <property type="match status" value="1"/>
</dbReference>
<evidence type="ECO:0000256" key="1">
    <source>
        <dbReference type="SAM" id="SignalP"/>
    </source>
</evidence>
<dbReference type="Gene3D" id="2.30.240.10">
    <property type="entry name" value="At5g01610-like"/>
    <property type="match status" value="1"/>
</dbReference>
<dbReference type="Proteomes" id="UP001443914">
    <property type="component" value="Unassembled WGS sequence"/>
</dbReference>
<reference evidence="2" key="1">
    <citation type="submission" date="2024-03" db="EMBL/GenBank/DDBJ databases">
        <title>WGS assembly of Saponaria officinalis var. Norfolk2.</title>
        <authorList>
            <person name="Jenkins J."/>
            <person name="Shu S."/>
            <person name="Grimwood J."/>
            <person name="Barry K."/>
            <person name="Goodstein D."/>
            <person name="Schmutz J."/>
            <person name="Leebens-Mack J."/>
            <person name="Osbourn A."/>
        </authorList>
    </citation>
    <scope>NUCLEOTIDE SEQUENCE [LARGE SCALE GENOMIC DNA]</scope>
    <source>
        <strain evidence="2">JIC</strain>
    </source>
</reference>
<gene>
    <name evidence="2" type="ORF">RND81_06G156200</name>
</gene>
<keyword evidence="1" id="KW-0732">Signal</keyword>